<dbReference type="PRINTS" id="PR00032">
    <property type="entry name" value="HTHARAC"/>
</dbReference>
<proteinExistence type="predicted"/>
<evidence type="ECO:0000256" key="1">
    <source>
        <dbReference type="ARBA" id="ARBA00023015"/>
    </source>
</evidence>
<dbReference type="PROSITE" id="PS00041">
    <property type="entry name" value="HTH_ARAC_FAMILY_1"/>
    <property type="match status" value="1"/>
</dbReference>
<sequence length="291" mass="33967">MKPFRKPFFGDPLFPFEMNYKSVKKQNDELPDHLHDRYELVYVYQGKGTFFIDNTWYEKKNGDLFIIPGNTIHHSLPDNDDPIVSSALYFAPTLFTSDSLDDSYSSLLCYDVSRKNKSYRLELKDPLKSMAEEAMDHMVIEMNERKPGYHEAIRLIMCQFLLQINRFVLTGNDSPNESLRMAPAWMAAALEQIDEHPELDFSLSRLAEHANVSTSHFSRVFRQLTTMNVTNYINTKRIIRAKEMLLHSNVTINVISDQCGYDTPTHFYRVFKSLTGVTPNKYRKNTHEYHL</sequence>
<keyword evidence="1" id="KW-0805">Transcription regulation</keyword>
<dbReference type="Gene3D" id="1.10.10.60">
    <property type="entry name" value="Homeodomain-like"/>
    <property type="match status" value="2"/>
</dbReference>
<reference evidence="5 6" key="1">
    <citation type="submission" date="2017-06" db="EMBL/GenBank/DDBJ databases">
        <title>Complete genome sequence of Paenibacillus donghaensis KCTC 13049T isolated from East Sea sediment, South Korea.</title>
        <authorList>
            <person name="Jung B.K."/>
            <person name="Hong S.-J."/>
            <person name="Shin J.-H."/>
        </authorList>
    </citation>
    <scope>NUCLEOTIDE SEQUENCE [LARGE SCALE GENOMIC DNA]</scope>
    <source>
        <strain evidence="5 6">KCTC 13049</strain>
    </source>
</reference>
<accession>A0A2Z2KHD9</accession>
<evidence type="ECO:0000256" key="2">
    <source>
        <dbReference type="ARBA" id="ARBA00023125"/>
    </source>
</evidence>
<dbReference type="PROSITE" id="PS01124">
    <property type="entry name" value="HTH_ARAC_FAMILY_2"/>
    <property type="match status" value="1"/>
</dbReference>
<dbReference type="InterPro" id="IPR009057">
    <property type="entry name" value="Homeodomain-like_sf"/>
</dbReference>
<dbReference type="Pfam" id="PF12833">
    <property type="entry name" value="HTH_18"/>
    <property type="match status" value="1"/>
</dbReference>
<feature type="domain" description="HTH araC/xylS-type" evidence="4">
    <location>
        <begin position="187"/>
        <end position="285"/>
    </location>
</feature>
<dbReference type="InterPro" id="IPR037923">
    <property type="entry name" value="HTH-like"/>
</dbReference>
<dbReference type="PANTHER" id="PTHR43280:SF28">
    <property type="entry name" value="HTH-TYPE TRANSCRIPTIONAL ACTIVATOR RHAS"/>
    <property type="match status" value="1"/>
</dbReference>
<dbReference type="Proteomes" id="UP000249890">
    <property type="component" value="Chromosome"/>
</dbReference>
<dbReference type="RefSeq" id="WP_087917483.1">
    <property type="nucleotide sequence ID" value="NZ_CP021780.1"/>
</dbReference>
<evidence type="ECO:0000313" key="5">
    <source>
        <dbReference type="EMBL" id="ASA23495.1"/>
    </source>
</evidence>
<evidence type="ECO:0000259" key="4">
    <source>
        <dbReference type="PROSITE" id="PS01124"/>
    </source>
</evidence>
<dbReference type="SUPFAM" id="SSF51215">
    <property type="entry name" value="Regulatory protein AraC"/>
    <property type="match status" value="1"/>
</dbReference>
<dbReference type="EMBL" id="CP021780">
    <property type="protein sequence ID" value="ASA23495.1"/>
    <property type="molecule type" value="Genomic_DNA"/>
</dbReference>
<dbReference type="PANTHER" id="PTHR43280">
    <property type="entry name" value="ARAC-FAMILY TRANSCRIPTIONAL REGULATOR"/>
    <property type="match status" value="1"/>
</dbReference>
<dbReference type="InterPro" id="IPR018062">
    <property type="entry name" value="HTH_AraC-typ_CS"/>
</dbReference>
<keyword evidence="3" id="KW-0804">Transcription</keyword>
<dbReference type="GO" id="GO:0003700">
    <property type="term" value="F:DNA-binding transcription factor activity"/>
    <property type="evidence" value="ECO:0007669"/>
    <property type="project" value="InterPro"/>
</dbReference>
<dbReference type="GO" id="GO:0043565">
    <property type="term" value="F:sequence-specific DNA binding"/>
    <property type="evidence" value="ECO:0007669"/>
    <property type="project" value="InterPro"/>
</dbReference>
<dbReference type="InterPro" id="IPR003313">
    <property type="entry name" value="AraC-bd"/>
</dbReference>
<keyword evidence="2" id="KW-0238">DNA-binding</keyword>
<protein>
    <submittedName>
        <fullName evidence="5">AraC family transcriptional regulator</fullName>
    </submittedName>
</protein>
<dbReference type="OrthoDB" id="8737373at2"/>
<gene>
    <name evidence="5" type="ORF">B9T62_23440</name>
</gene>
<dbReference type="InterPro" id="IPR018060">
    <property type="entry name" value="HTH_AraC"/>
</dbReference>
<dbReference type="SMART" id="SM00342">
    <property type="entry name" value="HTH_ARAC"/>
    <property type="match status" value="1"/>
</dbReference>
<dbReference type="Gene3D" id="2.60.120.10">
    <property type="entry name" value="Jelly Rolls"/>
    <property type="match status" value="1"/>
</dbReference>
<dbReference type="AlphaFoldDB" id="A0A2Z2KHD9"/>
<dbReference type="InterPro" id="IPR014710">
    <property type="entry name" value="RmlC-like_jellyroll"/>
</dbReference>
<keyword evidence="6" id="KW-1185">Reference proteome</keyword>
<organism evidence="5 6">
    <name type="scientific">Paenibacillus donghaensis</name>
    <dbReference type="NCBI Taxonomy" id="414771"/>
    <lineage>
        <taxon>Bacteria</taxon>
        <taxon>Bacillati</taxon>
        <taxon>Bacillota</taxon>
        <taxon>Bacilli</taxon>
        <taxon>Bacillales</taxon>
        <taxon>Paenibacillaceae</taxon>
        <taxon>Paenibacillus</taxon>
    </lineage>
</organism>
<dbReference type="KEGG" id="pdh:B9T62_23440"/>
<evidence type="ECO:0000256" key="3">
    <source>
        <dbReference type="ARBA" id="ARBA00023163"/>
    </source>
</evidence>
<dbReference type="SUPFAM" id="SSF46689">
    <property type="entry name" value="Homeodomain-like"/>
    <property type="match status" value="2"/>
</dbReference>
<dbReference type="InterPro" id="IPR020449">
    <property type="entry name" value="Tscrpt_reg_AraC-type_HTH"/>
</dbReference>
<evidence type="ECO:0000313" key="6">
    <source>
        <dbReference type="Proteomes" id="UP000249890"/>
    </source>
</evidence>
<name>A0A2Z2KHD9_9BACL</name>
<dbReference type="Pfam" id="PF02311">
    <property type="entry name" value="AraC_binding"/>
    <property type="match status" value="1"/>
</dbReference>